<dbReference type="AlphaFoldDB" id="A0A7S1U9J3"/>
<feature type="region of interest" description="Disordered" evidence="3">
    <location>
        <begin position="1"/>
        <end position="91"/>
    </location>
</feature>
<feature type="compositionally biased region" description="Polar residues" evidence="3">
    <location>
        <begin position="180"/>
        <end position="189"/>
    </location>
</feature>
<dbReference type="PANTHER" id="PTHR47666">
    <property type="entry name" value="PROTEIN VASCULAR ASSOCIATED DEATH 1, CHLOROPLASTIC"/>
    <property type="match status" value="1"/>
</dbReference>
<protein>
    <recommendedName>
        <fullName evidence="4">VASt domain-containing protein</fullName>
    </recommendedName>
</protein>
<dbReference type="EMBL" id="HBGJ01027844">
    <property type="protein sequence ID" value="CAD9259331.1"/>
    <property type="molecule type" value="Transcribed_RNA"/>
</dbReference>
<dbReference type="InterPro" id="IPR031968">
    <property type="entry name" value="VASt"/>
</dbReference>
<feature type="domain" description="VASt" evidence="4">
    <location>
        <begin position="120"/>
        <end position="295"/>
    </location>
</feature>
<comment type="subcellular location">
    <subcellularLocation>
        <location evidence="1">Membrane</location>
    </subcellularLocation>
</comment>
<name>A0A7S1U9J3_9STRA</name>
<feature type="compositionally biased region" description="Polar residues" evidence="3">
    <location>
        <begin position="26"/>
        <end position="43"/>
    </location>
</feature>
<feature type="compositionally biased region" description="Pro residues" evidence="3">
    <location>
        <begin position="314"/>
        <end position="336"/>
    </location>
</feature>
<dbReference type="Pfam" id="PF16016">
    <property type="entry name" value="VASt"/>
    <property type="match status" value="1"/>
</dbReference>
<dbReference type="GO" id="GO:0016020">
    <property type="term" value="C:membrane"/>
    <property type="evidence" value="ECO:0007669"/>
    <property type="project" value="UniProtKB-SubCell"/>
</dbReference>
<feature type="region of interest" description="Disordered" evidence="3">
    <location>
        <begin position="164"/>
        <end position="202"/>
    </location>
</feature>
<feature type="compositionally biased region" description="Basic and acidic residues" evidence="3">
    <location>
        <begin position="64"/>
        <end position="75"/>
    </location>
</feature>
<accession>A0A7S1U9J3</accession>
<feature type="compositionally biased region" description="Acidic residues" evidence="3">
    <location>
        <begin position="77"/>
        <end position="86"/>
    </location>
</feature>
<gene>
    <name evidence="5" type="ORF">PPAR1163_LOCUS17705</name>
</gene>
<evidence type="ECO:0000313" key="5">
    <source>
        <dbReference type="EMBL" id="CAD9259331.1"/>
    </source>
</evidence>
<evidence type="ECO:0000256" key="3">
    <source>
        <dbReference type="SAM" id="MobiDB-lite"/>
    </source>
</evidence>
<sequence length="492" mass="53453">MDSTIRSPMTLDERLGGAAEHEVGSPRSSTHGAGTHPRSSSSGDGPLESDADETKDITPAQLQHPDEGDELHGVVDDVVDEEEGPAGEERLNIGEKERFEMATQDRRLAHVLCEGRFEQMTVGDFWEHFLRNDAPFNLPQFQEERGDKEMECHMWGAPHAHAEGAANGAAGADGEGGNGRQSPSETAADSQPAGPPGATGQVRSLHFLTPVKAGPVGPSEAPAIKMQRVRRFGDFGMMVDSSVSLDKSVPMADAFTVEDTMTVEQDGVDIKLCITFEVKFKRPIMLKSIIASKSKTDTGTPIPTLYLIFTPTGYPNPNPDPDPDPDPSSSPNPNPNPGSFYQDWLTAAQHYWDRVLHPDTHKARRKSIKKHKPKPDPEKPEKGFLITWLLALVFGIQEGERGRPPTIPLMPYLLAIVFGYLYMFSSPQAPPMVPGVDLGSGLGFGLGSVPPGGAAVPDVIELLQRLDQRLERLEERLGEQGFPPAQPCNPES</sequence>
<evidence type="ECO:0000259" key="4">
    <source>
        <dbReference type="Pfam" id="PF16016"/>
    </source>
</evidence>
<organism evidence="5">
    <name type="scientific">Phaeomonas parva</name>
    <dbReference type="NCBI Taxonomy" id="124430"/>
    <lineage>
        <taxon>Eukaryota</taxon>
        <taxon>Sar</taxon>
        <taxon>Stramenopiles</taxon>
        <taxon>Ochrophyta</taxon>
        <taxon>Pinguiophyceae</taxon>
        <taxon>Pinguiochrysidales</taxon>
        <taxon>Pinguiochrysidaceae</taxon>
        <taxon>Phaeomonas</taxon>
    </lineage>
</organism>
<feature type="compositionally biased region" description="Basic and acidic residues" evidence="3">
    <location>
        <begin position="11"/>
        <end position="24"/>
    </location>
</feature>
<evidence type="ECO:0000256" key="1">
    <source>
        <dbReference type="ARBA" id="ARBA00004370"/>
    </source>
</evidence>
<evidence type="ECO:0000256" key="2">
    <source>
        <dbReference type="ARBA" id="ARBA00023136"/>
    </source>
</evidence>
<proteinExistence type="predicted"/>
<reference evidence="5" key="1">
    <citation type="submission" date="2021-01" db="EMBL/GenBank/DDBJ databases">
        <authorList>
            <person name="Corre E."/>
            <person name="Pelletier E."/>
            <person name="Niang G."/>
            <person name="Scheremetjew M."/>
            <person name="Finn R."/>
            <person name="Kale V."/>
            <person name="Holt S."/>
            <person name="Cochrane G."/>
            <person name="Meng A."/>
            <person name="Brown T."/>
            <person name="Cohen L."/>
        </authorList>
    </citation>
    <scope>NUCLEOTIDE SEQUENCE</scope>
    <source>
        <strain evidence="5">CCMP2877</strain>
    </source>
</reference>
<keyword evidence="2" id="KW-0472">Membrane</keyword>
<feature type="region of interest" description="Disordered" evidence="3">
    <location>
        <begin position="311"/>
        <end position="339"/>
    </location>
</feature>
<dbReference type="PANTHER" id="PTHR47666:SF1">
    <property type="entry name" value="PROTEIN VASCULAR ASSOCIATED DEATH 1, CHLOROPLASTIC"/>
    <property type="match status" value="1"/>
</dbReference>